<dbReference type="EMBL" id="MN739469">
    <property type="protein sequence ID" value="QHT06547.1"/>
    <property type="molecule type" value="Genomic_DNA"/>
</dbReference>
<dbReference type="GO" id="GO:0003676">
    <property type="term" value="F:nucleic acid binding"/>
    <property type="evidence" value="ECO:0007669"/>
    <property type="project" value="InterPro"/>
</dbReference>
<proteinExistence type="predicted"/>
<dbReference type="SMART" id="SM00479">
    <property type="entry name" value="EXOIII"/>
    <property type="match status" value="1"/>
</dbReference>
<accession>A0A6C0CQQ1</accession>
<dbReference type="InterPro" id="IPR012337">
    <property type="entry name" value="RNaseH-like_sf"/>
</dbReference>
<organism evidence="2">
    <name type="scientific">viral metagenome</name>
    <dbReference type="NCBI Taxonomy" id="1070528"/>
    <lineage>
        <taxon>unclassified sequences</taxon>
        <taxon>metagenomes</taxon>
        <taxon>organismal metagenomes</taxon>
    </lineage>
</organism>
<evidence type="ECO:0000259" key="1">
    <source>
        <dbReference type="SMART" id="SM00479"/>
    </source>
</evidence>
<evidence type="ECO:0000313" key="2">
    <source>
        <dbReference type="EMBL" id="QHT06547.1"/>
    </source>
</evidence>
<dbReference type="InterPro" id="IPR013520">
    <property type="entry name" value="Ribonucl_H"/>
</dbReference>
<dbReference type="InterPro" id="IPR036397">
    <property type="entry name" value="RNaseH_sf"/>
</dbReference>
<dbReference type="Gene3D" id="3.30.420.10">
    <property type="entry name" value="Ribonuclease H-like superfamily/Ribonuclease H"/>
    <property type="match status" value="1"/>
</dbReference>
<reference evidence="2" key="1">
    <citation type="journal article" date="2020" name="Nature">
        <title>Giant virus diversity and host interactions through global metagenomics.</title>
        <authorList>
            <person name="Schulz F."/>
            <person name="Roux S."/>
            <person name="Paez-Espino D."/>
            <person name="Jungbluth S."/>
            <person name="Walsh D.A."/>
            <person name="Denef V.J."/>
            <person name="McMahon K.D."/>
            <person name="Konstantinidis K.T."/>
            <person name="Eloe-Fadrosh E.A."/>
            <person name="Kyrpides N.C."/>
            <person name="Woyke T."/>
        </authorList>
    </citation>
    <scope>NUCLEOTIDE SEQUENCE</scope>
    <source>
        <strain evidence="2">GVMAG-M-3300021425-30</strain>
    </source>
</reference>
<dbReference type="AlphaFoldDB" id="A0A6C0CQQ1"/>
<feature type="domain" description="Exonuclease" evidence="1">
    <location>
        <begin position="11"/>
        <end position="205"/>
    </location>
</feature>
<protein>
    <recommendedName>
        <fullName evidence="1">Exonuclease domain-containing protein</fullName>
    </recommendedName>
</protein>
<dbReference type="Pfam" id="PF00929">
    <property type="entry name" value="RNase_T"/>
    <property type="match status" value="1"/>
</dbReference>
<name>A0A6C0CQQ1_9ZZZZ</name>
<dbReference type="SUPFAM" id="SSF53098">
    <property type="entry name" value="Ribonuclease H-like"/>
    <property type="match status" value="1"/>
</dbReference>
<sequence>MTGFFEKLPETFIIFDTEFTAWEGSQERSWSSENEHRELVQISAFKIKKKGNNIAITKKLNIYILPRINRNLSDYFIQLTGITQETLEQKGVTFKKGMEIFYRFCKDRYEVKYPLYSMGNDYHVIKENLKLNSINKRSRFYKWEKKFHDITQFFSPYVQTNLYSSGTLYQAFKIVPNCKVDVHNASWDCLSLFLSLKKVISISHLSEI</sequence>